<protein>
    <submittedName>
        <fullName evidence="1">Uncharacterized protein</fullName>
    </submittedName>
</protein>
<organism evidence="1">
    <name type="scientific">marine sediment metagenome</name>
    <dbReference type="NCBI Taxonomy" id="412755"/>
    <lineage>
        <taxon>unclassified sequences</taxon>
        <taxon>metagenomes</taxon>
        <taxon>ecological metagenomes</taxon>
    </lineage>
</organism>
<gene>
    <name evidence="1" type="ORF">LCGC14_0471000</name>
</gene>
<dbReference type="EMBL" id="LAZR01000499">
    <property type="protein sequence ID" value="KKN66495.1"/>
    <property type="molecule type" value="Genomic_DNA"/>
</dbReference>
<accession>A0A0F9SCA2</accession>
<sequence>MNKTNTIGVDLAKNIFHLHIQDEKGHFIKKLKLDPIGYFLLPIIRYSQSNDNSCFVHHLHFE</sequence>
<evidence type="ECO:0000313" key="1">
    <source>
        <dbReference type="EMBL" id="KKN66495.1"/>
    </source>
</evidence>
<name>A0A0F9SCA2_9ZZZZ</name>
<dbReference type="AlphaFoldDB" id="A0A0F9SCA2"/>
<reference evidence="1" key="1">
    <citation type="journal article" date="2015" name="Nature">
        <title>Complex archaea that bridge the gap between prokaryotes and eukaryotes.</title>
        <authorList>
            <person name="Spang A."/>
            <person name="Saw J.H."/>
            <person name="Jorgensen S.L."/>
            <person name="Zaremba-Niedzwiedzka K."/>
            <person name="Martijn J."/>
            <person name="Lind A.E."/>
            <person name="van Eijk R."/>
            <person name="Schleper C."/>
            <person name="Guy L."/>
            <person name="Ettema T.J."/>
        </authorList>
    </citation>
    <scope>NUCLEOTIDE SEQUENCE</scope>
</reference>
<proteinExistence type="predicted"/>
<comment type="caution">
    <text evidence="1">The sequence shown here is derived from an EMBL/GenBank/DDBJ whole genome shotgun (WGS) entry which is preliminary data.</text>
</comment>